<reference evidence="1 2" key="1">
    <citation type="submission" date="2015-03" db="EMBL/GenBank/DDBJ databases">
        <title>RNA-seq based gene annotation and comparative genomics of four Zymoseptoria species reveal species-specific pathogenicity related genes and transposable element activity.</title>
        <authorList>
            <person name="Grandaubert J."/>
            <person name="Bhattacharyya A."/>
            <person name="Stukenbrock E.H."/>
        </authorList>
    </citation>
    <scope>NUCLEOTIDE SEQUENCE [LARGE SCALE GENOMIC DNA]</scope>
    <source>
        <strain evidence="1 2">Zb18110</strain>
    </source>
</reference>
<keyword evidence="2" id="KW-1185">Reference proteome</keyword>
<name>A0A0F4G8B8_9PEZI</name>
<dbReference type="EMBL" id="LAFY01004306">
    <property type="protein sequence ID" value="KJX93262.1"/>
    <property type="molecule type" value="Genomic_DNA"/>
</dbReference>
<evidence type="ECO:0000313" key="2">
    <source>
        <dbReference type="Proteomes" id="UP000033647"/>
    </source>
</evidence>
<gene>
    <name evidence="1" type="ORF">TI39_contig4347g00001</name>
</gene>
<dbReference type="AlphaFoldDB" id="A0A0F4G8B8"/>
<organism evidence="1 2">
    <name type="scientific">Zymoseptoria brevis</name>
    <dbReference type="NCBI Taxonomy" id="1047168"/>
    <lineage>
        <taxon>Eukaryota</taxon>
        <taxon>Fungi</taxon>
        <taxon>Dikarya</taxon>
        <taxon>Ascomycota</taxon>
        <taxon>Pezizomycotina</taxon>
        <taxon>Dothideomycetes</taxon>
        <taxon>Dothideomycetidae</taxon>
        <taxon>Mycosphaerellales</taxon>
        <taxon>Mycosphaerellaceae</taxon>
        <taxon>Zymoseptoria</taxon>
    </lineage>
</organism>
<dbReference type="Proteomes" id="UP000033647">
    <property type="component" value="Unassembled WGS sequence"/>
</dbReference>
<accession>A0A0F4G8B8</accession>
<evidence type="ECO:0000313" key="1">
    <source>
        <dbReference type="EMBL" id="KJX93262.1"/>
    </source>
</evidence>
<protein>
    <submittedName>
        <fullName evidence="1">Uncharacterized protein</fullName>
    </submittedName>
</protein>
<sequence>MEVHKGRYFAVCCTSKNTADAANKILRAQDSRYQFMVVIRDLNETYTKISSPLVSSFDPPFEGQSVKECWQTLSAMTTRTKSDLDTEMFAILDERSSQDDSALLVLSLEGEPEIETVRVDLRNVSSILATWNSKGDNMTELWAEAEQAEDGVCRGD</sequence>
<dbReference type="OrthoDB" id="4483229at2759"/>
<comment type="caution">
    <text evidence="1">The sequence shown here is derived from an EMBL/GenBank/DDBJ whole genome shotgun (WGS) entry which is preliminary data.</text>
</comment>
<proteinExistence type="predicted"/>